<organism evidence="1 2">
    <name type="scientific">Lithocarpus litseifolius</name>
    <dbReference type="NCBI Taxonomy" id="425828"/>
    <lineage>
        <taxon>Eukaryota</taxon>
        <taxon>Viridiplantae</taxon>
        <taxon>Streptophyta</taxon>
        <taxon>Embryophyta</taxon>
        <taxon>Tracheophyta</taxon>
        <taxon>Spermatophyta</taxon>
        <taxon>Magnoliopsida</taxon>
        <taxon>eudicotyledons</taxon>
        <taxon>Gunneridae</taxon>
        <taxon>Pentapetalae</taxon>
        <taxon>rosids</taxon>
        <taxon>fabids</taxon>
        <taxon>Fagales</taxon>
        <taxon>Fagaceae</taxon>
        <taxon>Lithocarpus</taxon>
    </lineage>
</organism>
<reference evidence="1 2" key="1">
    <citation type="submission" date="2024-01" db="EMBL/GenBank/DDBJ databases">
        <title>A telomere-to-telomere, gap-free genome of sweet tea (Lithocarpus litseifolius).</title>
        <authorList>
            <person name="Zhou J."/>
        </authorList>
    </citation>
    <scope>NUCLEOTIDE SEQUENCE [LARGE SCALE GENOMIC DNA]</scope>
    <source>
        <strain evidence="1">Zhou-2022a</strain>
        <tissue evidence="1">Leaf</tissue>
    </source>
</reference>
<evidence type="ECO:0008006" key="3">
    <source>
        <dbReference type="Google" id="ProtNLM"/>
    </source>
</evidence>
<dbReference type="Proteomes" id="UP001459277">
    <property type="component" value="Unassembled WGS sequence"/>
</dbReference>
<dbReference type="AlphaFoldDB" id="A0AAW2DSR0"/>
<dbReference type="InterPro" id="IPR052929">
    <property type="entry name" value="RNase_H-like_EbsB-rel"/>
</dbReference>
<dbReference type="EMBL" id="JAZDWU010000002">
    <property type="protein sequence ID" value="KAL0012001.1"/>
    <property type="molecule type" value="Genomic_DNA"/>
</dbReference>
<dbReference type="PANTHER" id="PTHR47074:SF48">
    <property type="entry name" value="POLYNUCLEOTIDYL TRANSFERASE, RIBONUCLEASE H-LIKE SUPERFAMILY PROTEIN"/>
    <property type="match status" value="1"/>
</dbReference>
<accession>A0AAW2DSR0</accession>
<dbReference type="PANTHER" id="PTHR47074">
    <property type="entry name" value="BNAC02G40300D PROTEIN"/>
    <property type="match status" value="1"/>
</dbReference>
<protein>
    <recommendedName>
        <fullName evidence="3">RNase H type-1 domain-containing protein</fullName>
    </recommendedName>
</protein>
<proteinExistence type="predicted"/>
<name>A0AAW2DSR0_9ROSI</name>
<evidence type="ECO:0000313" key="2">
    <source>
        <dbReference type="Proteomes" id="UP001459277"/>
    </source>
</evidence>
<comment type="caution">
    <text evidence="1">The sequence shown here is derived from an EMBL/GenBank/DDBJ whole genome shotgun (WGS) entry which is preliminary data.</text>
</comment>
<sequence length="76" mass="8321">MRSTHSAIPQTARSVRWRPPLEDFLKVNFDGAVFAANNIVGLGIIIRNDSGLVMVSLSQQIPLPTSVEMVEVMAAR</sequence>
<evidence type="ECO:0000313" key="1">
    <source>
        <dbReference type="EMBL" id="KAL0012001.1"/>
    </source>
</evidence>
<keyword evidence="2" id="KW-1185">Reference proteome</keyword>
<gene>
    <name evidence="1" type="ORF">SO802_007109</name>
</gene>